<dbReference type="EMBL" id="PVTE01000040">
    <property type="protein sequence ID" value="PRY24136.1"/>
    <property type="molecule type" value="Genomic_DNA"/>
</dbReference>
<sequence length="79" mass="9765">MRQRFEFSVFCNDEENLTKCIDWYNSNYQTDFRIIRMVYDEVTFADIEVTKYNLYDVFELGHQFGIMEQKLREQGKLDW</sequence>
<proteinExistence type="predicted"/>
<reference evidence="1 2" key="1">
    <citation type="submission" date="2018-03" db="EMBL/GenBank/DDBJ databases">
        <title>Genomic Encyclopedia of Archaeal and Bacterial Type Strains, Phase II (KMG-II): from individual species to whole genera.</title>
        <authorList>
            <person name="Goeker M."/>
        </authorList>
    </citation>
    <scope>NUCLEOTIDE SEQUENCE [LARGE SCALE GENOMIC DNA]</scope>
    <source>
        <strain evidence="1 2">DSM 28354</strain>
    </source>
</reference>
<name>A0A2T0RSG5_9BACT</name>
<dbReference type="Proteomes" id="UP000238375">
    <property type="component" value="Unassembled WGS sequence"/>
</dbReference>
<organism evidence="1 2">
    <name type="scientific">Spirosoma oryzae</name>
    <dbReference type="NCBI Taxonomy" id="1469603"/>
    <lineage>
        <taxon>Bacteria</taxon>
        <taxon>Pseudomonadati</taxon>
        <taxon>Bacteroidota</taxon>
        <taxon>Cytophagia</taxon>
        <taxon>Cytophagales</taxon>
        <taxon>Cytophagaceae</taxon>
        <taxon>Spirosoma</taxon>
    </lineage>
</organism>
<evidence type="ECO:0000313" key="1">
    <source>
        <dbReference type="EMBL" id="PRY24136.1"/>
    </source>
</evidence>
<protein>
    <submittedName>
        <fullName evidence="1">Uncharacterized protein</fullName>
    </submittedName>
</protein>
<evidence type="ECO:0000313" key="2">
    <source>
        <dbReference type="Proteomes" id="UP000238375"/>
    </source>
</evidence>
<dbReference type="OrthoDB" id="1450003at2"/>
<dbReference type="AlphaFoldDB" id="A0A2T0RSG5"/>
<gene>
    <name evidence="1" type="ORF">CLV58_14035</name>
</gene>
<comment type="caution">
    <text evidence="1">The sequence shown here is derived from an EMBL/GenBank/DDBJ whole genome shotgun (WGS) entry which is preliminary data.</text>
</comment>
<keyword evidence="2" id="KW-1185">Reference proteome</keyword>
<dbReference type="RefSeq" id="WP_106140793.1">
    <property type="nucleotide sequence ID" value="NZ_PVTE01000040.1"/>
</dbReference>
<accession>A0A2T0RSG5</accession>